<sequence>MSRRDMQWRAAGAALLVASCGMGFLLDGSVLLLPVLALALCALPLIVHGKRVGQMLRAERRGHSHTTGVVHAARVRRRGEKAPSTGASRRT</sequence>
<dbReference type="PROSITE" id="PS51257">
    <property type="entry name" value="PROKAR_LIPOPROTEIN"/>
    <property type="match status" value="1"/>
</dbReference>
<dbReference type="Proteomes" id="UP000734218">
    <property type="component" value="Unassembled WGS sequence"/>
</dbReference>
<dbReference type="EMBL" id="JAATJE010000001">
    <property type="protein sequence ID" value="NJC33995.1"/>
    <property type="molecule type" value="Genomic_DNA"/>
</dbReference>
<protein>
    <recommendedName>
        <fullName evidence="5">DUF2933 domain-containing protein</fullName>
    </recommendedName>
</protein>
<keyword evidence="2" id="KW-0472">Membrane</keyword>
<accession>A0ABX0XMR7</accession>
<dbReference type="RefSeq" id="WP_167953906.1">
    <property type="nucleotide sequence ID" value="NZ_JAATJE010000001.1"/>
</dbReference>
<evidence type="ECO:0000313" key="3">
    <source>
        <dbReference type="EMBL" id="NJC33995.1"/>
    </source>
</evidence>
<keyword evidence="2" id="KW-1133">Transmembrane helix</keyword>
<reference evidence="3 4" key="1">
    <citation type="submission" date="2020-03" db="EMBL/GenBank/DDBJ databases">
        <title>Genomic Encyclopedia of Type Strains, Phase IV (KMG-IV): sequencing the most valuable type-strain genomes for metagenomic binning, comparative biology and taxonomic classification.</title>
        <authorList>
            <person name="Goeker M."/>
        </authorList>
    </citation>
    <scope>NUCLEOTIDE SEQUENCE [LARGE SCALE GENOMIC DNA]</scope>
    <source>
        <strain evidence="3 4">DSM 27651</strain>
    </source>
</reference>
<feature type="transmembrane region" description="Helical" evidence="2">
    <location>
        <begin position="31"/>
        <end position="47"/>
    </location>
</feature>
<organism evidence="3 4">
    <name type="scientific">Sphingomonas jejuensis</name>
    <dbReference type="NCBI Taxonomy" id="904715"/>
    <lineage>
        <taxon>Bacteria</taxon>
        <taxon>Pseudomonadati</taxon>
        <taxon>Pseudomonadota</taxon>
        <taxon>Alphaproteobacteria</taxon>
        <taxon>Sphingomonadales</taxon>
        <taxon>Sphingomonadaceae</taxon>
        <taxon>Sphingomonas</taxon>
    </lineage>
</organism>
<feature type="region of interest" description="Disordered" evidence="1">
    <location>
        <begin position="58"/>
        <end position="91"/>
    </location>
</feature>
<comment type="caution">
    <text evidence="3">The sequence shown here is derived from an EMBL/GenBank/DDBJ whole genome shotgun (WGS) entry which is preliminary data.</text>
</comment>
<evidence type="ECO:0000256" key="1">
    <source>
        <dbReference type="SAM" id="MobiDB-lite"/>
    </source>
</evidence>
<evidence type="ECO:0000256" key="2">
    <source>
        <dbReference type="SAM" id="Phobius"/>
    </source>
</evidence>
<keyword evidence="2" id="KW-0812">Transmembrane</keyword>
<evidence type="ECO:0000313" key="4">
    <source>
        <dbReference type="Proteomes" id="UP000734218"/>
    </source>
</evidence>
<name>A0ABX0XMR7_9SPHN</name>
<keyword evidence="4" id="KW-1185">Reference proteome</keyword>
<proteinExistence type="predicted"/>
<gene>
    <name evidence="3" type="ORF">GGR88_001469</name>
</gene>
<evidence type="ECO:0008006" key="5">
    <source>
        <dbReference type="Google" id="ProtNLM"/>
    </source>
</evidence>